<dbReference type="SUPFAM" id="SSF109640">
    <property type="entry name" value="KRAB domain (Kruppel-associated box)"/>
    <property type="match status" value="1"/>
</dbReference>
<evidence type="ECO:0000256" key="3">
    <source>
        <dbReference type="ARBA" id="ARBA00006991"/>
    </source>
</evidence>
<dbReference type="SMART" id="SM00349">
    <property type="entry name" value="KRAB"/>
    <property type="match status" value="1"/>
</dbReference>
<evidence type="ECO:0000256" key="7">
    <source>
        <dbReference type="ARBA" id="ARBA00022833"/>
    </source>
</evidence>
<dbReference type="FunFam" id="3.30.160.60:FF:000295">
    <property type="entry name" value="zinc finger protein 19"/>
    <property type="match status" value="2"/>
</dbReference>
<dbReference type="Gene3D" id="3.30.160.60">
    <property type="entry name" value="Classic Zinc Finger"/>
    <property type="match status" value="9"/>
</dbReference>
<dbReference type="Pfam" id="PF00096">
    <property type="entry name" value="zf-C2H2"/>
    <property type="match status" value="7"/>
</dbReference>
<dbReference type="EMBL" id="JAULJE010000021">
    <property type="protein sequence ID" value="KAK1329606.1"/>
    <property type="molecule type" value="Genomic_DNA"/>
</dbReference>
<evidence type="ECO:0000313" key="16">
    <source>
        <dbReference type="EMBL" id="KAK1329606.1"/>
    </source>
</evidence>
<dbReference type="GO" id="GO:0005634">
    <property type="term" value="C:nucleus"/>
    <property type="evidence" value="ECO:0007669"/>
    <property type="project" value="UniProtKB-SubCell"/>
</dbReference>
<evidence type="ECO:0000256" key="11">
    <source>
        <dbReference type="ARBA" id="ARBA00023242"/>
    </source>
</evidence>
<dbReference type="PANTHER" id="PTHR23226">
    <property type="entry name" value="ZINC FINGER AND SCAN DOMAIN-CONTAINING"/>
    <property type="match status" value="1"/>
</dbReference>
<dbReference type="PROSITE" id="PS50805">
    <property type="entry name" value="KRAB"/>
    <property type="match status" value="1"/>
</dbReference>
<dbReference type="InterPro" id="IPR036051">
    <property type="entry name" value="KRAB_dom_sf"/>
</dbReference>
<dbReference type="Gene3D" id="6.10.140.140">
    <property type="match status" value="1"/>
</dbReference>
<keyword evidence="5" id="KW-0677">Repeat</keyword>
<evidence type="ECO:0000256" key="5">
    <source>
        <dbReference type="ARBA" id="ARBA00022737"/>
    </source>
</evidence>
<dbReference type="GO" id="GO:0008270">
    <property type="term" value="F:zinc ion binding"/>
    <property type="evidence" value="ECO:0007669"/>
    <property type="project" value="UniProtKB-KW"/>
</dbReference>
<dbReference type="Proteomes" id="UP001177744">
    <property type="component" value="Unassembled WGS sequence"/>
</dbReference>
<dbReference type="PANTHER" id="PTHR23226:SF366">
    <property type="entry name" value="ZINC FINGER PROTEIN ZFP2"/>
    <property type="match status" value="1"/>
</dbReference>
<dbReference type="FunFam" id="3.30.160.60:FF:000135">
    <property type="entry name" value="Zinc finger protein 358"/>
    <property type="match status" value="1"/>
</dbReference>
<evidence type="ECO:0000259" key="13">
    <source>
        <dbReference type="PROSITE" id="PS50081"/>
    </source>
</evidence>
<keyword evidence="4" id="KW-0479">Metal-binding</keyword>
<comment type="subcellular location">
    <subcellularLocation>
        <location evidence="2">Nucleus</location>
    </subcellularLocation>
</comment>
<dbReference type="GO" id="GO:0000978">
    <property type="term" value="F:RNA polymerase II cis-regulatory region sequence-specific DNA binding"/>
    <property type="evidence" value="ECO:0007669"/>
    <property type="project" value="TreeGrafter"/>
</dbReference>
<reference evidence="16" key="1">
    <citation type="submission" date="2023-06" db="EMBL/GenBank/DDBJ databases">
        <title>Reference genome for the Northern bat (Eptesicus nilssonii), a most northern bat species.</title>
        <authorList>
            <person name="Laine V.N."/>
            <person name="Pulliainen A.T."/>
            <person name="Lilley T.M."/>
        </authorList>
    </citation>
    <scope>NUCLEOTIDE SEQUENCE</scope>
    <source>
        <strain evidence="16">BLF_Eptnil</strain>
        <tissue evidence="16">Kidney</tissue>
    </source>
</reference>
<dbReference type="InterPro" id="IPR001909">
    <property type="entry name" value="KRAB"/>
</dbReference>
<evidence type="ECO:0000256" key="8">
    <source>
        <dbReference type="ARBA" id="ARBA00023015"/>
    </source>
</evidence>
<evidence type="ECO:0000256" key="2">
    <source>
        <dbReference type="ARBA" id="ARBA00004123"/>
    </source>
</evidence>
<feature type="domain" description="C2H2-type" evidence="14">
    <location>
        <begin position="367"/>
        <end position="394"/>
    </location>
</feature>
<evidence type="ECO:0000256" key="6">
    <source>
        <dbReference type="ARBA" id="ARBA00022771"/>
    </source>
</evidence>
<dbReference type="InterPro" id="IPR002219">
    <property type="entry name" value="PKC_DAG/PE"/>
</dbReference>
<dbReference type="FunFam" id="3.30.160.60:FF:000051">
    <property type="entry name" value="zinc finger protein 585A"/>
    <property type="match status" value="1"/>
</dbReference>
<dbReference type="PROSITE" id="PS00028">
    <property type="entry name" value="ZINC_FINGER_C2H2_1"/>
    <property type="match status" value="8"/>
</dbReference>
<dbReference type="PROSITE" id="PS50157">
    <property type="entry name" value="ZINC_FINGER_C2H2_2"/>
    <property type="match status" value="9"/>
</dbReference>
<dbReference type="GO" id="GO:0000981">
    <property type="term" value="F:DNA-binding transcription factor activity, RNA polymerase II-specific"/>
    <property type="evidence" value="ECO:0007669"/>
    <property type="project" value="TreeGrafter"/>
</dbReference>
<protein>
    <submittedName>
        <fullName evidence="16">Uncharacterized protein</fullName>
    </submittedName>
</protein>
<feature type="domain" description="C2H2-type" evidence="14">
    <location>
        <begin position="479"/>
        <end position="506"/>
    </location>
</feature>
<sequence length="603" mass="67874">MAVQLDTVGIQELQHCQEGLSCSADPLPHSQIMPAPMAVDFSGGRLPQVLQLPRDMDFEEVAITFSQEEWGLLDEAQRLLYCDVMLEVFALVSSVGCWHKTDDAEACSEQSVSVQGESQVRASETAPATQRTHLCGRCVSVFKAILHLTESQAADFEKKAFFSDACVRDFCFSANPLQQQREASGEKPWKEAVDRASFVTNFSFSLSELPSNSREVGGDFPAISELLQHQAPLNTEEPHSGSEISEEFLNRKRHHQWDECEKAATHNQNLVQHQGICSGEVNDKCNTCGKVFSCIFNLNRHRRGHTGEKSYECNDCGKLFIQMSHLTKHHRVHPGEKPYKCSECGKSFRYKNYLFIHKRVHTGEKPYKCSECGKSFSRSSVLFTHQKVHTGEKPYQCSVCGMSFSQSSNLNRHCKIHTGEKPYECSECGKSFHRRCYLTKPSKVHTAQKPYKCSECGKSFKENTQLLMHKRVHTGEKLHQCSDCGKCFSHSTSFIQHLRVHTGEKPYECSECGKCFSQSCSLVQHLKSSHCSLVKDGKSIVIVGSHLGKSLSQSNREFTLEKSFKCSENVLLSQNNNTKGEAFIPIYLNANPFIRTYTLLDAS</sequence>
<dbReference type="SUPFAM" id="SSF57667">
    <property type="entry name" value="beta-beta-alpha zinc fingers"/>
    <property type="match status" value="6"/>
</dbReference>
<keyword evidence="7" id="KW-0862">Zinc</keyword>
<organism evidence="16 17">
    <name type="scientific">Cnephaeus nilssonii</name>
    <name type="common">Northern bat</name>
    <name type="synonym">Eptesicus nilssonii</name>
    <dbReference type="NCBI Taxonomy" id="3371016"/>
    <lineage>
        <taxon>Eukaryota</taxon>
        <taxon>Metazoa</taxon>
        <taxon>Chordata</taxon>
        <taxon>Craniata</taxon>
        <taxon>Vertebrata</taxon>
        <taxon>Euteleostomi</taxon>
        <taxon>Mammalia</taxon>
        <taxon>Eutheria</taxon>
        <taxon>Laurasiatheria</taxon>
        <taxon>Chiroptera</taxon>
        <taxon>Yangochiroptera</taxon>
        <taxon>Vespertilionidae</taxon>
        <taxon>Cnephaeus</taxon>
    </lineage>
</organism>
<evidence type="ECO:0000256" key="4">
    <source>
        <dbReference type="ARBA" id="ARBA00022723"/>
    </source>
</evidence>
<feature type="domain" description="C2H2-type" evidence="14">
    <location>
        <begin position="311"/>
        <end position="338"/>
    </location>
</feature>
<feature type="domain" description="C2H2-type" evidence="14">
    <location>
        <begin position="451"/>
        <end position="478"/>
    </location>
</feature>
<dbReference type="FunFam" id="3.30.160.60:FF:000096">
    <property type="entry name" value="Zinc finger and BTB domain-containing protein 18 isoform 1"/>
    <property type="match status" value="1"/>
</dbReference>
<evidence type="ECO:0000259" key="15">
    <source>
        <dbReference type="PROSITE" id="PS50805"/>
    </source>
</evidence>
<dbReference type="InterPro" id="IPR013087">
    <property type="entry name" value="Znf_C2H2_type"/>
</dbReference>
<feature type="domain" description="Phorbol-ester/DAG-type" evidence="13">
    <location>
        <begin position="384"/>
        <end position="444"/>
    </location>
</feature>
<dbReference type="FunFam" id="3.30.160.60:FF:000663">
    <property type="entry name" value="Zinc finger protein 45"/>
    <property type="match status" value="1"/>
</dbReference>
<dbReference type="PROSITE" id="PS50081">
    <property type="entry name" value="ZF_DAG_PE_2"/>
    <property type="match status" value="1"/>
</dbReference>
<feature type="domain" description="C2H2-type" evidence="14">
    <location>
        <begin position="339"/>
        <end position="366"/>
    </location>
</feature>
<evidence type="ECO:0000313" key="17">
    <source>
        <dbReference type="Proteomes" id="UP001177744"/>
    </source>
</evidence>
<proteinExistence type="inferred from homology"/>
<keyword evidence="6 12" id="KW-0863">Zinc-finger</keyword>
<dbReference type="Pfam" id="PF01352">
    <property type="entry name" value="KRAB"/>
    <property type="match status" value="1"/>
</dbReference>
<dbReference type="FunFam" id="3.30.160.60:FF:000358">
    <property type="entry name" value="zinc finger protein 24"/>
    <property type="match status" value="1"/>
</dbReference>
<feature type="domain" description="C2H2-type" evidence="14">
    <location>
        <begin position="395"/>
        <end position="422"/>
    </location>
</feature>
<dbReference type="InterPro" id="IPR036236">
    <property type="entry name" value="Znf_C2H2_sf"/>
</dbReference>
<dbReference type="Pfam" id="PF13912">
    <property type="entry name" value="zf-C2H2_6"/>
    <property type="match status" value="2"/>
</dbReference>
<dbReference type="FunFam" id="3.30.160.60:FF:000478">
    <property type="entry name" value="Zinc finger protein 133"/>
    <property type="match status" value="1"/>
</dbReference>
<evidence type="ECO:0000256" key="9">
    <source>
        <dbReference type="ARBA" id="ARBA00023125"/>
    </source>
</evidence>
<comment type="caution">
    <text evidence="16">The sequence shown here is derived from an EMBL/GenBank/DDBJ whole genome shotgun (WGS) entry which is preliminary data.</text>
</comment>
<accession>A0AA40HE48</accession>
<evidence type="ECO:0000256" key="1">
    <source>
        <dbReference type="ARBA" id="ARBA00003767"/>
    </source>
</evidence>
<dbReference type="AlphaFoldDB" id="A0AA40HE48"/>
<feature type="domain" description="C2H2-type" evidence="14">
    <location>
        <begin position="283"/>
        <end position="310"/>
    </location>
</feature>
<evidence type="ECO:0000259" key="14">
    <source>
        <dbReference type="PROSITE" id="PS50157"/>
    </source>
</evidence>
<keyword evidence="10" id="KW-0804">Transcription</keyword>
<gene>
    <name evidence="16" type="ORF">QTO34_009788</name>
</gene>
<keyword evidence="11" id="KW-0539">Nucleus</keyword>
<comment type="function">
    <text evidence="1">May be involved in transcriptional regulation.</text>
</comment>
<evidence type="ECO:0000256" key="12">
    <source>
        <dbReference type="PROSITE-ProRule" id="PRU00042"/>
    </source>
</evidence>
<feature type="domain" description="KRAB" evidence="15">
    <location>
        <begin position="56"/>
        <end position="127"/>
    </location>
</feature>
<keyword evidence="17" id="KW-1185">Reference proteome</keyword>
<feature type="domain" description="C2H2-type" evidence="14">
    <location>
        <begin position="507"/>
        <end position="530"/>
    </location>
</feature>
<keyword evidence="9" id="KW-0238">DNA-binding</keyword>
<name>A0AA40HE48_CNENI</name>
<dbReference type="SMART" id="SM00355">
    <property type="entry name" value="ZnF_C2H2"/>
    <property type="match status" value="9"/>
</dbReference>
<dbReference type="FunFam" id="3.30.160.60:FF:002254">
    <property type="entry name" value="Zinc finger protein 540"/>
    <property type="match status" value="1"/>
</dbReference>
<evidence type="ECO:0000256" key="10">
    <source>
        <dbReference type="ARBA" id="ARBA00023163"/>
    </source>
</evidence>
<dbReference type="CDD" id="cd07765">
    <property type="entry name" value="KRAB_A-box"/>
    <property type="match status" value="1"/>
</dbReference>
<feature type="domain" description="C2H2-type" evidence="14">
    <location>
        <begin position="423"/>
        <end position="450"/>
    </location>
</feature>
<keyword evidence="8" id="KW-0805">Transcription regulation</keyword>
<comment type="similarity">
    <text evidence="3">Belongs to the krueppel C2H2-type zinc-finger protein family.</text>
</comment>